<dbReference type="AlphaFoldDB" id="A0A7T4R275"/>
<feature type="transmembrane region" description="Helical" evidence="11">
    <location>
        <begin position="23"/>
        <end position="47"/>
    </location>
</feature>
<keyword evidence="10 11" id="KW-0198">Cysteine biosynthesis</keyword>
<keyword evidence="13" id="KW-1185">Reference proteome</keyword>
<evidence type="ECO:0000256" key="3">
    <source>
        <dbReference type="ARBA" id="ARBA00022475"/>
    </source>
</evidence>
<feature type="transmembrane region" description="Helical" evidence="11">
    <location>
        <begin position="201"/>
        <end position="228"/>
    </location>
</feature>
<dbReference type="NCBIfam" id="NF003433">
    <property type="entry name" value="PRK04949.1"/>
    <property type="match status" value="1"/>
</dbReference>
<dbReference type="RefSeq" id="WP_198570505.1">
    <property type="nucleotide sequence ID" value="NZ_CP066167.1"/>
</dbReference>
<dbReference type="GO" id="GO:0019344">
    <property type="term" value="P:cysteine biosynthetic process"/>
    <property type="evidence" value="ECO:0007669"/>
    <property type="project" value="UniProtKB-UniRule"/>
</dbReference>
<comment type="function">
    <text evidence="11">High affinity, high specificity proton-dependent sulfate transporter, which mediates sulfate uptake. Provides the sulfur source for the cysteine synthesis pathway.</text>
</comment>
<comment type="similarity">
    <text evidence="11">Belongs to the CysZ family.</text>
</comment>
<keyword evidence="3 11" id="KW-1003">Cell membrane</keyword>
<organism evidence="12 13">
    <name type="scientific">Spongiibacter nanhainus</name>
    <dbReference type="NCBI Taxonomy" id="2794344"/>
    <lineage>
        <taxon>Bacteria</taxon>
        <taxon>Pseudomonadati</taxon>
        <taxon>Pseudomonadota</taxon>
        <taxon>Gammaproteobacteria</taxon>
        <taxon>Cellvibrionales</taxon>
        <taxon>Spongiibacteraceae</taxon>
        <taxon>Spongiibacter</taxon>
    </lineage>
</organism>
<evidence type="ECO:0000256" key="7">
    <source>
        <dbReference type="ARBA" id="ARBA00022989"/>
    </source>
</evidence>
<keyword evidence="5 11" id="KW-0028">Amino-acid biosynthesis</keyword>
<dbReference type="KEGG" id="snan:I6N98_03945"/>
<evidence type="ECO:0000313" key="13">
    <source>
        <dbReference type="Proteomes" id="UP000596063"/>
    </source>
</evidence>
<keyword evidence="6 11" id="KW-0812">Transmembrane</keyword>
<reference evidence="12 13" key="1">
    <citation type="submission" date="2020-12" db="EMBL/GenBank/DDBJ databases">
        <authorList>
            <person name="Shan Y."/>
        </authorList>
    </citation>
    <scope>NUCLEOTIDE SEQUENCE [LARGE SCALE GENOMIC DNA]</scope>
    <source>
        <strain evidence="13">csc3.9</strain>
    </source>
</reference>
<dbReference type="InterPro" id="IPR059112">
    <property type="entry name" value="CysZ/EI24"/>
</dbReference>
<dbReference type="GO" id="GO:0005886">
    <property type="term" value="C:plasma membrane"/>
    <property type="evidence" value="ECO:0007669"/>
    <property type="project" value="UniProtKB-SubCell"/>
</dbReference>
<dbReference type="PANTHER" id="PTHR37468:SF1">
    <property type="entry name" value="SULFATE TRANSPORTER CYSZ"/>
    <property type="match status" value="1"/>
</dbReference>
<gene>
    <name evidence="11 12" type="primary">cysZ</name>
    <name evidence="12" type="ORF">I6N98_03945</name>
</gene>
<keyword evidence="2 11" id="KW-0813">Transport</keyword>
<comment type="subcellular location">
    <subcellularLocation>
        <location evidence="11">Cell inner membrane</location>
        <topology evidence="11">Multi-pass membrane protein</topology>
    </subcellularLocation>
    <subcellularLocation>
        <location evidence="1">Membrane</location>
        <topology evidence="1">Multi-pass membrane protein</topology>
    </subcellularLocation>
</comment>
<evidence type="ECO:0000256" key="9">
    <source>
        <dbReference type="ARBA" id="ARBA00023136"/>
    </source>
</evidence>
<dbReference type="InterPro" id="IPR050480">
    <property type="entry name" value="CysZ-like"/>
</dbReference>
<evidence type="ECO:0000256" key="1">
    <source>
        <dbReference type="ARBA" id="ARBA00004141"/>
    </source>
</evidence>
<sequence length="247" mass="27620">MTQPPLSGPQYLKRGFSLLREPGIRLFVILPILVNVLIFGTLSYLTLDKLGQWIGQVMAWLPQWLSFLEWLLWPLAVILVLVIVMYVFSTVANLIAAPFNGLLSEKVEEMLTGEEVAGRETILQAIASFPRSIGRECHKLLYYLGFAIVTLIASFVISPLSPLLWFAMNAWMMAIEYLDYPMDNRGMAFSESRRRTGSQRATSFSFGALVMVGTMIPLLNLIIMPAAVCGGTLMWVERLKDAPAKNA</sequence>
<dbReference type="PANTHER" id="PTHR37468">
    <property type="entry name" value="SULFATE TRANSPORTER CYSZ"/>
    <property type="match status" value="1"/>
</dbReference>
<evidence type="ECO:0000256" key="6">
    <source>
        <dbReference type="ARBA" id="ARBA00022692"/>
    </source>
</evidence>
<keyword evidence="7 11" id="KW-1133">Transmembrane helix</keyword>
<dbReference type="GO" id="GO:0009675">
    <property type="term" value="F:high-affinity sulfate:proton symporter activity"/>
    <property type="evidence" value="ECO:0007669"/>
    <property type="project" value="TreeGrafter"/>
</dbReference>
<evidence type="ECO:0000256" key="2">
    <source>
        <dbReference type="ARBA" id="ARBA00022448"/>
    </source>
</evidence>
<evidence type="ECO:0000256" key="10">
    <source>
        <dbReference type="ARBA" id="ARBA00023192"/>
    </source>
</evidence>
<evidence type="ECO:0000256" key="5">
    <source>
        <dbReference type="ARBA" id="ARBA00022605"/>
    </source>
</evidence>
<feature type="transmembrane region" description="Helical" evidence="11">
    <location>
        <begin position="140"/>
        <end position="157"/>
    </location>
</feature>
<evidence type="ECO:0000256" key="8">
    <source>
        <dbReference type="ARBA" id="ARBA00023032"/>
    </source>
</evidence>
<keyword evidence="9 11" id="KW-0472">Membrane</keyword>
<evidence type="ECO:0000313" key="12">
    <source>
        <dbReference type="EMBL" id="QQD19020.1"/>
    </source>
</evidence>
<dbReference type="GO" id="GO:0000103">
    <property type="term" value="P:sulfate assimilation"/>
    <property type="evidence" value="ECO:0007669"/>
    <property type="project" value="InterPro"/>
</dbReference>
<dbReference type="Proteomes" id="UP000596063">
    <property type="component" value="Chromosome"/>
</dbReference>
<proteinExistence type="inferred from homology"/>
<keyword evidence="4 11" id="KW-0997">Cell inner membrane</keyword>
<protein>
    <recommendedName>
        <fullName evidence="11">Sulfate transporter CysZ</fullName>
    </recommendedName>
</protein>
<feature type="transmembrane region" description="Helical" evidence="11">
    <location>
        <begin position="67"/>
        <end position="88"/>
    </location>
</feature>
<accession>A0A7T4R275</accession>
<evidence type="ECO:0000256" key="4">
    <source>
        <dbReference type="ARBA" id="ARBA00022519"/>
    </source>
</evidence>
<dbReference type="HAMAP" id="MF_00468">
    <property type="entry name" value="CysZ"/>
    <property type="match status" value="1"/>
</dbReference>
<dbReference type="InterPro" id="IPR022985">
    <property type="entry name" value="Sulfate_CysZ"/>
</dbReference>
<dbReference type="Pfam" id="PF07264">
    <property type="entry name" value="EI24"/>
    <property type="match status" value="1"/>
</dbReference>
<dbReference type="EMBL" id="CP066167">
    <property type="protein sequence ID" value="QQD19020.1"/>
    <property type="molecule type" value="Genomic_DNA"/>
</dbReference>
<keyword evidence="8 11" id="KW-0764">Sulfate transport</keyword>
<name>A0A7T4R275_9GAMM</name>
<evidence type="ECO:0000256" key="11">
    <source>
        <dbReference type="HAMAP-Rule" id="MF_00468"/>
    </source>
</evidence>